<comment type="caution">
    <text evidence="2">The sequence shown here is derived from an EMBL/GenBank/DDBJ whole genome shotgun (WGS) entry which is preliminary data.</text>
</comment>
<feature type="transmembrane region" description="Helical" evidence="1">
    <location>
        <begin position="74"/>
        <end position="96"/>
    </location>
</feature>
<proteinExistence type="predicted"/>
<feature type="transmembrane region" description="Helical" evidence="1">
    <location>
        <begin position="116"/>
        <end position="141"/>
    </location>
</feature>
<gene>
    <name evidence="2" type="ORF">JOF39_000494</name>
</gene>
<protein>
    <submittedName>
        <fullName evidence="2">Glucan phosphoethanolaminetransferase (Alkaline phosphatase superfamily)</fullName>
    </submittedName>
</protein>
<accession>A0ABS4XLN1</accession>
<keyword evidence="1" id="KW-1133">Transmembrane helix</keyword>
<sequence>MDTENMPQAQVNSRSLLLPYAMGLIAAMAAIQLVVAITGSESALIAGLLTAVVAVGIAVWGWRNHRKLAQVRFGFAIAHTIAYMAVMTSFNLHAMIRALSQSTQGNDAGQILAGWWFGATLVMGSLWGIGLLFHLVGSVLARGWED</sequence>
<evidence type="ECO:0000313" key="2">
    <source>
        <dbReference type="EMBL" id="MBP2397413.1"/>
    </source>
</evidence>
<evidence type="ECO:0000256" key="1">
    <source>
        <dbReference type="SAM" id="Phobius"/>
    </source>
</evidence>
<evidence type="ECO:0000313" key="3">
    <source>
        <dbReference type="Proteomes" id="UP001195422"/>
    </source>
</evidence>
<feature type="transmembrane region" description="Helical" evidence="1">
    <location>
        <begin position="16"/>
        <end position="37"/>
    </location>
</feature>
<reference evidence="2 3" key="1">
    <citation type="submission" date="2021-03" db="EMBL/GenBank/DDBJ databases">
        <title>Sequencing the genomes of 1000 actinobacteria strains.</title>
        <authorList>
            <person name="Klenk H.-P."/>
        </authorList>
    </citation>
    <scope>NUCLEOTIDE SEQUENCE [LARGE SCALE GENOMIC DNA]</scope>
    <source>
        <strain evidence="2 3">DSM 20168</strain>
    </source>
</reference>
<keyword evidence="1" id="KW-0812">Transmembrane</keyword>
<name>A0ABS4XLN1_GLUPR</name>
<keyword evidence="3" id="KW-1185">Reference proteome</keyword>
<dbReference type="Proteomes" id="UP001195422">
    <property type="component" value="Unassembled WGS sequence"/>
</dbReference>
<dbReference type="RefSeq" id="WP_188947205.1">
    <property type="nucleotide sequence ID" value="NZ_BMPH01000002.1"/>
</dbReference>
<dbReference type="EMBL" id="JAGIOJ010000001">
    <property type="protein sequence ID" value="MBP2397413.1"/>
    <property type="molecule type" value="Genomic_DNA"/>
</dbReference>
<keyword evidence="1" id="KW-0472">Membrane</keyword>
<feature type="transmembrane region" description="Helical" evidence="1">
    <location>
        <begin position="43"/>
        <end position="62"/>
    </location>
</feature>
<organism evidence="2 3">
    <name type="scientific">Glutamicibacter protophormiae</name>
    <name type="common">Brevibacterium protophormiae</name>
    <dbReference type="NCBI Taxonomy" id="37930"/>
    <lineage>
        <taxon>Bacteria</taxon>
        <taxon>Bacillati</taxon>
        <taxon>Actinomycetota</taxon>
        <taxon>Actinomycetes</taxon>
        <taxon>Micrococcales</taxon>
        <taxon>Micrococcaceae</taxon>
        <taxon>Glutamicibacter</taxon>
    </lineage>
</organism>